<feature type="region of interest" description="Disordered" evidence="1">
    <location>
        <begin position="1"/>
        <end position="32"/>
    </location>
</feature>
<accession>A0A4Q0SHH1</accession>
<dbReference type="EMBL" id="LBJQ01000001">
    <property type="protein sequence ID" value="RXH38737.1"/>
    <property type="molecule type" value="Genomic_DNA"/>
</dbReference>
<dbReference type="AlphaFoldDB" id="A0A4Q0SHH1"/>
<evidence type="ECO:0000313" key="3">
    <source>
        <dbReference type="Proteomes" id="UP000289546"/>
    </source>
</evidence>
<dbReference type="Proteomes" id="UP000289546">
    <property type="component" value="Unassembled WGS sequence"/>
</dbReference>
<evidence type="ECO:0000313" key="2">
    <source>
        <dbReference type="EMBL" id="RXH38737.1"/>
    </source>
</evidence>
<comment type="caution">
    <text evidence="2">The sequence shown here is derived from an EMBL/GenBank/DDBJ whole genome shotgun (WGS) entry which is preliminary data.</text>
</comment>
<keyword evidence="3" id="KW-1185">Reference proteome</keyword>
<protein>
    <submittedName>
        <fullName evidence="2">Uncharacterized protein</fullName>
    </submittedName>
</protein>
<sequence>MDPFEAGQILRGDGISAKEQEGQENETGAQWNRVLTTGYDAADSAYAEDDQDQTVENWAAERDVGLFEDREEALTRLTLSERDKHLDLGSRSVCKSAAAAGADKPTYRLNFESTALYHRFGPQRAESIRTARQPW</sequence>
<organism evidence="2 3">
    <name type="scientific">Bradyrhizobium nanningense</name>
    <dbReference type="NCBI Taxonomy" id="1325118"/>
    <lineage>
        <taxon>Bacteria</taxon>
        <taxon>Pseudomonadati</taxon>
        <taxon>Pseudomonadota</taxon>
        <taxon>Alphaproteobacteria</taxon>
        <taxon>Hyphomicrobiales</taxon>
        <taxon>Nitrobacteraceae</taxon>
        <taxon>Bradyrhizobium</taxon>
    </lineage>
</organism>
<name>A0A4Q0SHH1_9BRAD</name>
<gene>
    <name evidence="2" type="ORF">XH99_00320</name>
</gene>
<reference evidence="2 3" key="1">
    <citation type="submission" date="2015-04" db="EMBL/GenBank/DDBJ databases">
        <title>Comparative genomics of rhizobia nodulating Arachis hypogaea in China.</title>
        <authorList>
            <person name="Li Y."/>
        </authorList>
    </citation>
    <scope>NUCLEOTIDE SEQUENCE [LARGE SCALE GENOMIC DNA]</scope>
    <source>
        <strain evidence="2 3">CCBAU 51757</strain>
    </source>
</reference>
<dbReference type="RefSeq" id="WP_128916016.1">
    <property type="nucleotide sequence ID" value="NZ_LBJQ01000001.1"/>
</dbReference>
<proteinExistence type="predicted"/>
<evidence type="ECO:0000256" key="1">
    <source>
        <dbReference type="SAM" id="MobiDB-lite"/>
    </source>
</evidence>